<comment type="similarity">
    <text evidence="2 6">Belongs to the class-I pyridoxal-phosphate-dependent aminotransferase family.</text>
</comment>
<dbReference type="PANTHER" id="PTHR46383:SF1">
    <property type="entry name" value="ASPARTATE AMINOTRANSFERASE"/>
    <property type="match status" value="1"/>
</dbReference>
<name>A0ABW2XSZ4_9ACTN</name>
<sequence length="382" mass="40676">MPSIAPNAERMPRSGIRAIMDMAWRLPGPVIGLHVGEPSFATPPHVLAAAEDAYAQGRTRYVPNAGVGELREALSAKLGERNGIEAATEQVIITAGGMQALHLALSAVVSAGDEVLIPDPGWPNFAMVVQLLQAVPVRYGLRPERGFIPDADDLDALVTPRTRAIIVNSPSNPLGAVLPETEVRRLVDFARRHDLWLVSDECYEAITFGAPHVSPAAFDTDGRVLSAFSFSKTYAMTGMRVGYLVAPPALSAVCAKLQEPLVACVNAPAQYGALAALTGPQDQVAAARDAYRERRDAATAVLDKAGLPYLRPEGAFYLWADVSSLSGGDVSGWAIRLLQERHVAVAPGTTFGPQGEGWVRLSLATATEDLLEGLTRLLDLSD</sequence>
<feature type="domain" description="Aminotransferase class I/classII large" evidence="7">
    <location>
        <begin position="30"/>
        <end position="373"/>
    </location>
</feature>
<keyword evidence="4 6" id="KW-0808">Transferase</keyword>
<dbReference type="PANTHER" id="PTHR46383">
    <property type="entry name" value="ASPARTATE AMINOTRANSFERASE"/>
    <property type="match status" value="1"/>
</dbReference>
<dbReference type="GO" id="GO:0008483">
    <property type="term" value="F:transaminase activity"/>
    <property type="evidence" value="ECO:0007669"/>
    <property type="project" value="UniProtKB-KW"/>
</dbReference>
<evidence type="ECO:0000313" key="8">
    <source>
        <dbReference type="EMBL" id="MFD0688042.1"/>
    </source>
</evidence>
<dbReference type="InterPro" id="IPR004839">
    <property type="entry name" value="Aminotransferase_I/II_large"/>
</dbReference>
<dbReference type="PROSITE" id="PS00105">
    <property type="entry name" value="AA_TRANSFER_CLASS_1"/>
    <property type="match status" value="1"/>
</dbReference>
<keyword evidence="3 6" id="KW-0032">Aminotransferase</keyword>
<gene>
    <name evidence="8" type="ORF">ACFQZM_26350</name>
</gene>
<dbReference type="EMBL" id="JBHTGP010000013">
    <property type="protein sequence ID" value="MFD0688042.1"/>
    <property type="molecule type" value="Genomic_DNA"/>
</dbReference>
<dbReference type="InterPro" id="IPR050596">
    <property type="entry name" value="AspAT/PAT-like"/>
</dbReference>
<dbReference type="InterPro" id="IPR004838">
    <property type="entry name" value="NHTrfase_class1_PyrdxlP-BS"/>
</dbReference>
<organism evidence="8 9">
    <name type="scientific">Actinomadura fibrosa</name>
    <dbReference type="NCBI Taxonomy" id="111802"/>
    <lineage>
        <taxon>Bacteria</taxon>
        <taxon>Bacillati</taxon>
        <taxon>Actinomycetota</taxon>
        <taxon>Actinomycetes</taxon>
        <taxon>Streptosporangiales</taxon>
        <taxon>Thermomonosporaceae</taxon>
        <taxon>Actinomadura</taxon>
    </lineage>
</organism>
<reference evidence="9" key="1">
    <citation type="journal article" date="2019" name="Int. J. Syst. Evol. Microbiol.">
        <title>The Global Catalogue of Microorganisms (GCM) 10K type strain sequencing project: providing services to taxonomists for standard genome sequencing and annotation.</title>
        <authorList>
            <consortium name="The Broad Institute Genomics Platform"/>
            <consortium name="The Broad Institute Genome Sequencing Center for Infectious Disease"/>
            <person name="Wu L."/>
            <person name="Ma J."/>
        </authorList>
    </citation>
    <scope>NUCLEOTIDE SEQUENCE [LARGE SCALE GENOMIC DNA]</scope>
    <source>
        <strain evidence="9">JCM 9371</strain>
    </source>
</reference>
<evidence type="ECO:0000313" key="9">
    <source>
        <dbReference type="Proteomes" id="UP001597063"/>
    </source>
</evidence>
<keyword evidence="5" id="KW-0663">Pyridoxal phosphate</keyword>
<dbReference type="SUPFAM" id="SSF53383">
    <property type="entry name" value="PLP-dependent transferases"/>
    <property type="match status" value="1"/>
</dbReference>
<evidence type="ECO:0000256" key="6">
    <source>
        <dbReference type="RuleBase" id="RU000481"/>
    </source>
</evidence>
<evidence type="ECO:0000256" key="1">
    <source>
        <dbReference type="ARBA" id="ARBA00001933"/>
    </source>
</evidence>
<evidence type="ECO:0000256" key="5">
    <source>
        <dbReference type="ARBA" id="ARBA00022898"/>
    </source>
</evidence>
<comment type="caution">
    <text evidence="8">The sequence shown here is derived from an EMBL/GenBank/DDBJ whole genome shotgun (WGS) entry which is preliminary data.</text>
</comment>
<dbReference type="Proteomes" id="UP001597063">
    <property type="component" value="Unassembled WGS sequence"/>
</dbReference>
<dbReference type="RefSeq" id="WP_131756385.1">
    <property type="nucleotide sequence ID" value="NZ_CAACUY010000015.1"/>
</dbReference>
<protein>
    <recommendedName>
        <fullName evidence="6">Aminotransferase</fullName>
        <ecNumber evidence="6">2.6.1.-</ecNumber>
    </recommendedName>
</protein>
<dbReference type="InterPro" id="IPR015421">
    <property type="entry name" value="PyrdxlP-dep_Trfase_major"/>
</dbReference>
<evidence type="ECO:0000256" key="4">
    <source>
        <dbReference type="ARBA" id="ARBA00022679"/>
    </source>
</evidence>
<proteinExistence type="inferred from homology"/>
<dbReference type="Gene3D" id="3.40.640.10">
    <property type="entry name" value="Type I PLP-dependent aspartate aminotransferase-like (Major domain)"/>
    <property type="match status" value="1"/>
</dbReference>
<comment type="cofactor">
    <cofactor evidence="1 6">
        <name>pyridoxal 5'-phosphate</name>
        <dbReference type="ChEBI" id="CHEBI:597326"/>
    </cofactor>
</comment>
<dbReference type="CDD" id="cd00609">
    <property type="entry name" value="AAT_like"/>
    <property type="match status" value="1"/>
</dbReference>
<evidence type="ECO:0000256" key="2">
    <source>
        <dbReference type="ARBA" id="ARBA00007441"/>
    </source>
</evidence>
<dbReference type="Pfam" id="PF00155">
    <property type="entry name" value="Aminotran_1_2"/>
    <property type="match status" value="1"/>
</dbReference>
<evidence type="ECO:0000256" key="3">
    <source>
        <dbReference type="ARBA" id="ARBA00022576"/>
    </source>
</evidence>
<dbReference type="InterPro" id="IPR015424">
    <property type="entry name" value="PyrdxlP-dep_Trfase"/>
</dbReference>
<evidence type="ECO:0000259" key="7">
    <source>
        <dbReference type="Pfam" id="PF00155"/>
    </source>
</evidence>
<accession>A0ABW2XSZ4</accession>
<dbReference type="EC" id="2.6.1.-" evidence="6"/>
<keyword evidence="9" id="KW-1185">Reference proteome</keyword>